<evidence type="ECO:0000313" key="3">
    <source>
        <dbReference type="Proteomes" id="UP001172457"/>
    </source>
</evidence>
<comment type="caution">
    <text evidence="2">The sequence shown here is derived from an EMBL/GenBank/DDBJ whole genome shotgun (WGS) entry which is preliminary data.</text>
</comment>
<dbReference type="EMBL" id="JARYMX010000006">
    <property type="protein sequence ID" value="KAJ9544873.1"/>
    <property type="molecule type" value="Genomic_DNA"/>
</dbReference>
<sequence>MDVKSAFLNRTFWYPFSLYKSTLGLLLFFTTYHIFSLKICFTMCSFISSSFEDLLPSLVSSSLLQGSFLFSLFSKIITHFEFIFKNITQISALMKEGHASQLQHPVLYLRGRKSCRTPSSKRDVPFPFPPPLIGTLLLSYPSTGLAYLPGSINIEPKSREVIGHYLRGGIHVLHHCKDILFSGCAPTEGEKFQQSKSEPDCDR</sequence>
<name>A0AA38SM11_9ASTR</name>
<dbReference type="AlphaFoldDB" id="A0AA38SM11"/>
<keyword evidence="3" id="KW-1185">Reference proteome</keyword>
<gene>
    <name evidence="2" type="ORF">OSB04_024580</name>
</gene>
<evidence type="ECO:0000313" key="2">
    <source>
        <dbReference type="EMBL" id="KAJ9544873.1"/>
    </source>
</evidence>
<feature type="transmembrane region" description="Helical" evidence="1">
    <location>
        <begin position="12"/>
        <end position="34"/>
    </location>
</feature>
<keyword evidence="1" id="KW-1133">Transmembrane helix</keyword>
<reference evidence="2" key="1">
    <citation type="submission" date="2023-03" db="EMBL/GenBank/DDBJ databases">
        <title>Chromosome-scale reference genome and RAD-based genetic map of yellow starthistle (Centaurea solstitialis) reveal putative structural variation and QTLs associated with invader traits.</title>
        <authorList>
            <person name="Reatini B."/>
            <person name="Cang F.A."/>
            <person name="Jiang Q."/>
            <person name="Mckibben M.T.W."/>
            <person name="Barker M.S."/>
            <person name="Rieseberg L.H."/>
            <person name="Dlugosch K.M."/>
        </authorList>
    </citation>
    <scope>NUCLEOTIDE SEQUENCE</scope>
    <source>
        <strain evidence="2">CAN-66</strain>
        <tissue evidence="2">Leaf</tissue>
    </source>
</reference>
<evidence type="ECO:0000256" key="1">
    <source>
        <dbReference type="SAM" id="Phobius"/>
    </source>
</evidence>
<protein>
    <submittedName>
        <fullName evidence="2">Uncharacterized protein</fullName>
    </submittedName>
</protein>
<accession>A0AA38SM11</accession>
<keyword evidence="1" id="KW-0812">Transmembrane</keyword>
<proteinExistence type="predicted"/>
<organism evidence="2 3">
    <name type="scientific">Centaurea solstitialis</name>
    <name type="common">yellow star-thistle</name>
    <dbReference type="NCBI Taxonomy" id="347529"/>
    <lineage>
        <taxon>Eukaryota</taxon>
        <taxon>Viridiplantae</taxon>
        <taxon>Streptophyta</taxon>
        <taxon>Embryophyta</taxon>
        <taxon>Tracheophyta</taxon>
        <taxon>Spermatophyta</taxon>
        <taxon>Magnoliopsida</taxon>
        <taxon>eudicotyledons</taxon>
        <taxon>Gunneridae</taxon>
        <taxon>Pentapetalae</taxon>
        <taxon>asterids</taxon>
        <taxon>campanulids</taxon>
        <taxon>Asterales</taxon>
        <taxon>Asteraceae</taxon>
        <taxon>Carduoideae</taxon>
        <taxon>Cardueae</taxon>
        <taxon>Centaureinae</taxon>
        <taxon>Centaurea</taxon>
    </lineage>
</organism>
<dbReference type="Proteomes" id="UP001172457">
    <property type="component" value="Chromosome 6"/>
</dbReference>
<keyword evidence="1" id="KW-0472">Membrane</keyword>